<proteinExistence type="predicted"/>
<accession>A0A849SIT6</accession>
<dbReference type="AlphaFoldDB" id="A0A849SIT6"/>
<evidence type="ECO:0000313" key="2">
    <source>
        <dbReference type="Proteomes" id="UP000580839"/>
    </source>
</evidence>
<sequence>MIDDPAARGRAIAAFHASTAPRLFEQIVEADAVPIATRAQAWREWEVFTLYACVRGLVSAGGFNRETAAAIDAMHEAVLEGWMAAPATEETFDARRARIAERYAEYGGIGQAGGASGATTVADRLGAAASRHMSAPAEPLPGLDEMASALHEALADGAAEAVRHGAAS</sequence>
<reference evidence="1 2" key="1">
    <citation type="submission" date="2020-04" db="EMBL/GenBank/DDBJ databases">
        <title>Metagenomic profiling of ammonia- and methane-oxidizing microorganisms in a Dutch drinking water treatment plant.</title>
        <authorList>
            <person name="Poghosyan L."/>
            <person name="Leucker S."/>
        </authorList>
    </citation>
    <scope>NUCLEOTIDE SEQUENCE [LARGE SCALE GENOMIC DNA]</scope>
    <source>
        <strain evidence="1">S-RSF-IL-03</strain>
    </source>
</reference>
<organism evidence="1 2">
    <name type="scientific">Eiseniibacteriota bacterium</name>
    <dbReference type="NCBI Taxonomy" id="2212470"/>
    <lineage>
        <taxon>Bacteria</taxon>
        <taxon>Candidatus Eiseniibacteriota</taxon>
    </lineage>
</organism>
<protein>
    <submittedName>
        <fullName evidence="1">Uncharacterized protein</fullName>
    </submittedName>
</protein>
<evidence type="ECO:0000313" key="1">
    <source>
        <dbReference type="EMBL" id="NOT34341.1"/>
    </source>
</evidence>
<gene>
    <name evidence="1" type="ORF">HOP12_09250</name>
</gene>
<dbReference type="Proteomes" id="UP000580839">
    <property type="component" value="Unassembled WGS sequence"/>
</dbReference>
<dbReference type="EMBL" id="JABFRW010000111">
    <property type="protein sequence ID" value="NOT34341.1"/>
    <property type="molecule type" value="Genomic_DNA"/>
</dbReference>
<name>A0A849SIT6_UNCEI</name>
<comment type="caution">
    <text evidence="1">The sequence shown here is derived from an EMBL/GenBank/DDBJ whole genome shotgun (WGS) entry which is preliminary data.</text>
</comment>